<evidence type="ECO:0000256" key="1">
    <source>
        <dbReference type="ARBA" id="ARBA00004196"/>
    </source>
</evidence>
<keyword evidence="7" id="KW-0408">Iron</keyword>
<keyword evidence="7" id="KW-0479">Metal-binding</keyword>
<reference evidence="10 11" key="1">
    <citation type="submission" date="2017-10" db="EMBL/GenBank/DDBJ databases">
        <title>Novel microbial diversity and functional potential in the marine mammal oral microbiome.</title>
        <authorList>
            <person name="Dudek N.K."/>
            <person name="Sun C.L."/>
            <person name="Burstein D."/>
            <person name="Kantor R.S."/>
            <person name="Aliaga Goltsman D.S."/>
            <person name="Bik E.M."/>
            <person name="Thomas B.C."/>
            <person name="Banfield J.F."/>
            <person name="Relman D.A."/>
        </authorList>
    </citation>
    <scope>NUCLEOTIDE SEQUENCE [LARGE SCALE GENOMIC DNA]</scope>
    <source>
        <strain evidence="10">DOLJORAL78_47_202</strain>
    </source>
</reference>
<dbReference type="InterPro" id="IPR006311">
    <property type="entry name" value="TAT_signal"/>
</dbReference>
<dbReference type="Gene3D" id="3.40.190.10">
    <property type="entry name" value="Periplasmic binding protein-like II"/>
    <property type="match status" value="2"/>
</dbReference>
<gene>
    <name evidence="10" type="ORF">CSA25_01550</name>
</gene>
<dbReference type="GO" id="GO:0012505">
    <property type="term" value="C:endomembrane system"/>
    <property type="evidence" value="ECO:0007669"/>
    <property type="project" value="UniProtKB-SubCell"/>
</dbReference>
<dbReference type="CDD" id="cd13553">
    <property type="entry name" value="PBP2_NrtA_CpmA_like"/>
    <property type="match status" value="1"/>
</dbReference>
<comment type="subcellular location">
    <subcellularLocation>
        <location evidence="1">Cell envelope</location>
    </subcellularLocation>
    <subcellularLocation>
        <location evidence="2">Endomembrane system</location>
    </subcellularLocation>
</comment>
<dbReference type="InterPro" id="IPR019546">
    <property type="entry name" value="TAT_signal_bac_arc"/>
</dbReference>
<dbReference type="PANTHER" id="PTHR30024:SF43">
    <property type="entry name" value="BLL4572 PROTEIN"/>
    <property type="match status" value="1"/>
</dbReference>
<keyword evidence="7" id="KW-0411">Iron-sulfur</keyword>
<comment type="subunit">
    <text evidence="3">Heterodimer of a large and a small subunit.</text>
</comment>
<comment type="similarity">
    <text evidence="9">Belongs to the CmpA/NrtA family.</text>
</comment>
<dbReference type="Proteomes" id="UP000231203">
    <property type="component" value="Unassembled WGS sequence"/>
</dbReference>
<keyword evidence="4" id="KW-0813">Transport</keyword>
<keyword evidence="6" id="KW-0997">Cell inner membrane</keyword>
<evidence type="ECO:0000256" key="3">
    <source>
        <dbReference type="ARBA" id="ARBA00011771"/>
    </source>
</evidence>
<evidence type="ECO:0000313" key="10">
    <source>
        <dbReference type="EMBL" id="PIE63167.1"/>
    </source>
</evidence>
<sequence length="400" mass="44551">MGFNHAAPACPGRISRRNFLKTAIQTAGAAACAPMVFPRLAAAQKRPLKIGYLPITDATPLLIAYSLGYFSHEGLHVKRPVMVRSWNVLSESFLTGKFDLTHMLFPIPVWMRFKQNIPVKVLAWAHTNGSAVTVRADCGINRFSDLSGKQVAVPSWYSMHNLIMQLGLQAQGLEPVIRSPGATLAPHEVNLLILSPPDMPQALLGKKIDAFCVADPFNALAQEKFSAKIMRYSGDVWKNHPCCVIVSNDHLIQKSPIVIQKAVNAIVKAQAWCLQNPRETAHLLSRDGEGFLPVDEAVLNRVFGAIPEKELVHPQWNAERIGFQPFPFPSATRFIIEQMKKNKVEGNTDFLTRLDTNTAVSQLVDPRFVRKTIDDMGGMKGFCRCDMKNIFTREEIVEIN</sequence>
<proteinExistence type="inferred from homology"/>
<evidence type="ECO:0000256" key="8">
    <source>
        <dbReference type="ARBA" id="ARBA00023136"/>
    </source>
</evidence>
<dbReference type="NCBIfam" id="TIGR01409">
    <property type="entry name" value="TAT_signal_seq"/>
    <property type="match status" value="1"/>
</dbReference>
<keyword evidence="8" id="KW-0472">Membrane</keyword>
<comment type="caution">
    <text evidence="10">The sequence shown here is derived from an EMBL/GenBank/DDBJ whole genome shotgun (WGS) entry which is preliminary data.</text>
</comment>
<dbReference type="SUPFAM" id="SSF53850">
    <property type="entry name" value="Periplasmic binding protein-like II"/>
    <property type="match status" value="1"/>
</dbReference>
<dbReference type="EMBL" id="PDTI01000014">
    <property type="protein sequence ID" value="PIE63167.1"/>
    <property type="molecule type" value="Genomic_DNA"/>
</dbReference>
<organism evidence="10 11">
    <name type="scientific">Desulfobacter postgatei</name>
    <dbReference type="NCBI Taxonomy" id="2293"/>
    <lineage>
        <taxon>Bacteria</taxon>
        <taxon>Pseudomonadati</taxon>
        <taxon>Thermodesulfobacteriota</taxon>
        <taxon>Desulfobacteria</taxon>
        <taxon>Desulfobacterales</taxon>
        <taxon>Desulfobacteraceae</taxon>
        <taxon>Desulfobacter</taxon>
    </lineage>
</organism>
<evidence type="ECO:0000256" key="2">
    <source>
        <dbReference type="ARBA" id="ARBA00004308"/>
    </source>
</evidence>
<dbReference type="PROSITE" id="PS51318">
    <property type="entry name" value="TAT"/>
    <property type="match status" value="1"/>
</dbReference>
<dbReference type="InterPro" id="IPR044527">
    <property type="entry name" value="NrtA/CpmA_ABC-bd_dom"/>
</dbReference>
<evidence type="ECO:0000256" key="5">
    <source>
        <dbReference type="ARBA" id="ARBA00022475"/>
    </source>
</evidence>
<evidence type="ECO:0000256" key="7">
    <source>
        <dbReference type="ARBA" id="ARBA00023014"/>
    </source>
</evidence>
<evidence type="ECO:0000313" key="11">
    <source>
        <dbReference type="Proteomes" id="UP000231203"/>
    </source>
</evidence>
<accession>A0A2G6MSU2</accession>
<dbReference type="PANTHER" id="PTHR30024">
    <property type="entry name" value="ALIPHATIC SULFONATES-BINDING PROTEIN-RELATED"/>
    <property type="match status" value="1"/>
</dbReference>
<dbReference type="GO" id="GO:0030313">
    <property type="term" value="C:cell envelope"/>
    <property type="evidence" value="ECO:0007669"/>
    <property type="project" value="UniProtKB-SubCell"/>
</dbReference>
<name>A0A2G6MSU2_9BACT</name>
<dbReference type="Pfam" id="PF13379">
    <property type="entry name" value="NMT1_2"/>
    <property type="match status" value="1"/>
</dbReference>
<evidence type="ECO:0000256" key="6">
    <source>
        <dbReference type="ARBA" id="ARBA00022519"/>
    </source>
</evidence>
<dbReference type="GO" id="GO:0051536">
    <property type="term" value="F:iron-sulfur cluster binding"/>
    <property type="evidence" value="ECO:0007669"/>
    <property type="project" value="UniProtKB-KW"/>
</dbReference>
<dbReference type="AlphaFoldDB" id="A0A2G6MSU2"/>
<protein>
    <submittedName>
        <fullName evidence="10">ABC transporter substrate-binding protein</fullName>
    </submittedName>
</protein>
<evidence type="ECO:0000256" key="4">
    <source>
        <dbReference type="ARBA" id="ARBA00022448"/>
    </source>
</evidence>
<evidence type="ECO:0000256" key="9">
    <source>
        <dbReference type="ARBA" id="ARBA00024031"/>
    </source>
</evidence>
<keyword evidence="5" id="KW-1003">Cell membrane</keyword>